<evidence type="ECO:0000313" key="1">
    <source>
        <dbReference type="EMBL" id="KAK8872196.1"/>
    </source>
</evidence>
<organism evidence="1 2">
    <name type="scientific">Tritrichomonas musculus</name>
    <dbReference type="NCBI Taxonomy" id="1915356"/>
    <lineage>
        <taxon>Eukaryota</taxon>
        <taxon>Metamonada</taxon>
        <taxon>Parabasalia</taxon>
        <taxon>Tritrichomonadida</taxon>
        <taxon>Tritrichomonadidae</taxon>
        <taxon>Tritrichomonas</taxon>
    </lineage>
</organism>
<gene>
    <name evidence="1" type="ORF">M9Y10_007960</name>
</gene>
<reference evidence="1 2" key="1">
    <citation type="submission" date="2024-04" db="EMBL/GenBank/DDBJ databases">
        <title>Tritrichomonas musculus Genome.</title>
        <authorList>
            <person name="Alves-Ferreira E."/>
            <person name="Grigg M."/>
            <person name="Lorenzi H."/>
            <person name="Galac M."/>
        </authorList>
    </citation>
    <scope>NUCLEOTIDE SEQUENCE [LARGE SCALE GENOMIC DNA]</scope>
    <source>
        <strain evidence="1 2">EAF2021</strain>
    </source>
</reference>
<evidence type="ECO:0008006" key="3">
    <source>
        <dbReference type="Google" id="ProtNLM"/>
    </source>
</evidence>
<keyword evidence="2" id="KW-1185">Reference proteome</keyword>
<dbReference type="EMBL" id="JAPFFF010000013">
    <property type="protein sequence ID" value="KAK8872196.1"/>
    <property type="molecule type" value="Genomic_DNA"/>
</dbReference>
<comment type="caution">
    <text evidence="1">The sequence shown here is derived from an EMBL/GenBank/DDBJ whole genome shotgun (WGS) entry which is preliminary data.</text>
</comment>
<protein>
    <recommendedName>
        <fullName evidence="3">Rab-GAP TBC domain-containing protein</fullName>
    </recommendedName>
</protein>
<proteinExistence type="predicted"/>
<accession>A0ABR2J345</accession>
<sequence length="718" mass="84806">MSEEDQIIPAPKAFFQTFEEGLEQDIYQIKQYYETLSKKSNFILPNYLSKERSLLKEKMNKNIRESRQIILLYMSNQPEYSFFNLPSSDTILSSTQQEAKRLFDESFRHTFKGIRKNPTLFAQVVHKYFSQNLDSLFCFCWSTFPSTYNFFSTNYYTECGYNFINQFLSSNSPTDIKITDYLLPPFFMCAFEFSSKFWLKISYDISEKARENDEFFDFFIDSIYTCSCYLSFYHKSIIDFLYHFDSNRCLSFLFNDFLKKTLEIVSKNGDFLFSLAEVEFINKAFDEYSKLNEDDEKVKKIISAFTFGHENKDETEGGVPKMPDFQDFEQVISIISSYDVGLLLEIFQFSEDNEELRTMSFSTVFQLKIESNFQKGFLPVIITDISPYEPNIEKSVFPTELDGYWKTIVSMSNGKDVDPMLYYKQNIEMQVSDSSLMNNEQLLKYQNNTKSDKFVYLNQIYIHERNYRILNHLLEIELRIKENNLLSDSLHIFLQPLLFDQCEQKKYKAFNFSIPFEKVKSNKVSECIKNAVRSIMPMKEMEGFDSFMIFCSVLNSFQIESDEIYLKLTDGFLNTIKSEKDNIQNLMLAYRKVRHVVDKLCLKIIGLLESKLLGTQFKGILQFVEYIQNIDSELYNEQNGGKSKFKLFFKYSLCVLNHHAVFDVYLIAKMVFKRNQELLDSFDEKIKNNYLLFDSSVRDFLSIYKQDIRCLSYIQGCV</sequence>
<evidence type="ECO:0000313" key="2">
    <source>
        <dbReference type="Proteomes" id="UP001470230"/>
    </source>
</evidence>
<dbReference type="Proteomes" id="UP001470230">
    <property type="component" value="Unassembled WGS sequence"/>
</dbReference>
<name>A0ABR2J345_9EUKA</name>